<dbReference type="PANTHER" id="PTHR13275:SF4">
    <property type="entry name" value="VACUOLAR PROTEIN SORTING-ASSOCIATED PROTEIN 72 HOMOLOG"/>
    <property type="match status" value="1"/>
</dbReference>
<sequence length="398" mass="43363">MSLSEPQSSGEREDGEENEEDNEEDSEGDTGEEEEGEEDESDAPESPKFELPDRATRGNRLGQLMEDQDGADVEFWSQDFFAEERADEQYATESESEDEADTDFSGSEEDDEEGGDDGEAKDRRKTLKPPGAGKPPRPPRHSAAAAAAAADAGAKGLSPAEAAAAKAAAHAAKRVERQMRMEEAAAMAPTLRKSTRERIEEAERERQLMQQRKPRKRRVEAEVRALTQEELLAEAAETELVNTASLARLIAVEEEVKARAAINKKSGYSGPLLRYHSRRVGEGAGLRCETVFEVVNMLPPPELQAQRAPPPVSRATCAVTGLLARFRDPVTGAAYATAAAFRTLRQRAADTRPAQAPHGKRRRTASGALLHEHDAPWQQQAQAAAVPPVDCFCLALID</sequence>
<dbReference type="InterPro" id="IPR046757">
    <property type="entry name" value="YL1_N"/>
</dbReference>
<dbReference type="EMBL" id="JALJOU010000007">
    <property type="protein sequence ID" value="KAK9842518.1"/>
    <property type="molecule type" value="Genomic_DNA"/>
</dbReference>
<comment type="caution">
    <text evidence="4">The sequence shown here is derived from an EMBL/GenBank/DDBJ whole genome shotgun (WGS) entry which is preliminary data.</text>
</comment>
<dbReference type="GO" id="GO:0005634">
    <property type="term" value="C:nucleus"/>
    <property type="evidence" value="ECO:0007669"/>
    <property type="project" value="TreeGrafter"/>
</dbReference>
<feature type="domain" description="Vps72/YL1 C-terminal" evidence="3">
    <location>
        <begin position="315"/>
        <end position="344"/>
    </location>
</feature>
<proteinExistence type="inferred from homology"/>
<accession>A0AAW1SA29</accession>
<reference evidence="4 5" key="1">
    <citation type="journal article" date="2024" name="Nat. Commun.">
        <title>Phylogenomics reveals the evolutionary origins of lichenization in chlorophyte algae.</title>
        <authorList>
            <person name="Puginier C."/>
            <person name="Libourel C."/>
            <person name="Otte J."/>
            <person name="Skaloud P."/>
            <person name="Haon M."/>
            <person name="Grisel S."/>
            <person name="Petersen M."/>
            <person name="Berrin J.G."/>
            <person name="Delaux P.M."/>
            <person name="Dal Grande F."/>
            <person name="Keller J."/>
        </authorList>
    </citation>
    <scope>NUCLEOTIDE SEQUENCE [LARGE SCALE GENOMIC DNA]</scope>
    <source>
        <strain evidence="4 5">SAG 245.80</strain>
    </source>
</reference>
<feature type="compositionally biased region" description="Acidic residues" evidence="2">
    <location>
        <begin position="94"/>
        <end position="119"/>
    </location>
</feature>
<gene>
    <name evidence="4" type="ORF">WJX81_004063</name>
</gene>
<protein>
    <recommendedName>
        <fullName evidence="3">Vps72/YL1 C-terminal domain-containing protein</fullName>
    </recommendedName>
</protein>
<feature type="region of interest" description="Disordered" evidence="2">
    <location>
        <begin position="185"/>
        <end position="217"/>
    </location>
</feature>
<evidence type="ECO:0000313" key="4">
    <source>
        <dbReference type="EMBL" id="KAK9842518.1"/>
    </source>
</evidence>
<feature type="compositionally biased region" description="Basic and acidic residues" evidence="2">
    <location>
        <begin position="45"/>
        <end position="56"/>
    </location>
</feature>
<name>A0AAW1SA29_9CHLO</name>
<organism evidence="4 5">
    <name type="scientific">Elliptochloris bilobata</name>
    <dbReference type="NCBI Taxonomy" id="381761"/>
    <lineage>
        <taxon>Eukaryota</taxon>
        <taxon>Viridiplantae</taxon>
        <taxon>Chlorophyta</taxon>
        <taxon>core chlorophytes</taxon>
        <taxon>Trebouxiophyceae</taxon>
        <taxon>Trebouxiophyceae incertae sedis</taxon>
        <taxon>Elliptochloris clade</taxon>
        <taxon>Elliptochloris</taxon>
    </lineage>
</organism>
<keyword evidence="5" id="KW-1185">Reference proteome</keyword>
<evidence type="ECO:0000259" key="3">
    <source>
        <dbReference type="SMART" id="SM00993"/>
    </source>
</evidence>
<dbReference type="InterPro" id="IPR013272">
    <property type="entry name" value="Vps72/YL1_C"/>
</dbReference>
<dbReference type="AlphaFoldDB" id="A0AAW1SA29"/>
<feature type="region of interest" description="Disordered" evidence="2">
    <location>
        <begin position="1"/>
        <end position="161"/>
    </location>
</feature>
<evidence type="ECO:0000256" key="2">
    <source>
        <dbReference type="SAM" id="MobiDB-lite"/>
    </source>
</evidence>
<evidence type="ECO:0000256" key="1">
    <source>
        <dbReference type="ARBA" id="ARBA00006832"/>
    </source>
</evidence>
<feature type="compositionally biased region" description="Low complexity" evidence="2">
    <location>
        <begin position="143"/>
        <end position="161"/>
    </location>
</feature>
<dbReference type="Proteomes" id="UP001445335">
    <property type="component" value="Unassembled WGS sequence"/>
</dbReference>
<comment type="similarity">
    <text evidence="1">Belongs to the VPS72/YL1 family.</text>
</comment>
<feature type="compositionally biased region" description="Acidic residues" evidence="2">
    <location>
        <begin position="13"/>
        <end position="43"/>
    </location>
</feature>
<dbReference type="PANTHER" id="PTHR13275">
    <property type="entry name" value="YL-1 PROTEIN TRANSCRIPTION FACTOR-LIKE 1"/>
    <property type="match status" value="1"/>
</dbReference>
<evidence type="ECO:0000313" key="5">
    <source>
        <dbReference type="Proteomes" id="UP001445335"/>
    </source>
</evidence>
<dbReference type="SMART" id="SM00993">
    <property type="entry name" value="YL1_C"/>
    <property type="match status" value="1"/>
</dbReference>
<feature type="compositionally biased region" description="Basic and acidic residues" evidence="2">
    <location>
        <begin position="194"/>
        <end position="207"/>
    </location>
</feature>
<dbReference type="Pfam" id="PF05764">
    <property type="entry name" value="YL1"/>
    <property type="match status" value="1"/>
</dbReference>
<dbReference type="Pfam" id="PF08265">
    <property type="entry name" value="YL1_C"/>
    <property type="match status" value="1"/>
</dbReference>